<dbReference type="PANTHER" id="PTHR10742:SF410">
    <property type="entry name" value="LYSINE-SPECIFIC HISTONE DEMETHYLASE 2"/>
    <property type="match status" value="1"/>
</dbReference>
<keyword evidence="3" id="KW-1185">Reference proteome</keyword>
<protein>
    <recommendedName>
        <fullName evidence="1">Amine oxidase domain-containing protein</fullName>
    </recommendedName>
</protein>
<dbReference type="OrthoDB" id="2219495at2759"/>
<organism evidence="2 3">
    <name type="scientific">Ramazzottius varieornatus</name>
    <name type="common">Water bear</name>
    <name type="synonym">Tardigrade</name>
    <dbReference type="NCBI Taxonomy" id="947166"/>
    <lineage>
        <taxon>Eukaryota</taxon>
        <taxon>Metazoa</taxon>
        <taxon>Ecdysozoa</taxon>
        <taxon>Tardigrada</taxon>
        <taxon>Eutardigrada</taxon>
        <taxon>Parachela</taxon>
        <taxon>Hypsibioidea</taxon>
        <taxon>Ramazzottiidae</taxon>
        <taxon>Ramazzottius</taxon>
    </lineage>
</organism>
<evidence type="ECO:0000313" key="3">
    <source>
        <dbReference type="Proteomes" id="UP000186922"/>
    </source>
</evidence>
<accession>A0A1D1UHN3</accession>
<dbReference type="Pfam" id="PF01593">
    <property type="entry name" value="Amino_oxidase"/>
    <property type="match status" value="1"/>
</dbReference>
<dbReference type="STRING" id="947166.A0A1D1UHN3"/>
<name>A0A1D1UHN3_RAMVA</name>
<gene>
    <name evidence="2" type="primary">RvY_01576</name>
    <name evidence="2" type="synonym">RvY_01576.2</name>
    <name evidence="2" type="ORF">RvY_01576-2</name>
</gene>
<reference evidence="2 3" key="1">
    <citation type="journal article" date="2016" name="Nat. Commun.">
        <title>Extremotolerant tardigrade genome and improved radiotolerance of human cultured cells by tardigrade-unique protein.</title>
        <authorList>
            <person name="Hashimoto T."/>
            <person name="Horikawa D.D."/>
            <person name="Saito Y."/>
            <person name="Kuwahara H."/>
            <person name="Kozuka-Hata H."/>
            <person name="Shin-I T."/>
            <person name="Minakuchi Y."/>
            <person name="Ohishi K."/>
            <person name="Motoyama A."/>
            <person name="Aizu T."/>
            <person name="Enomoto A."/>
            <person name="Kondo K."/>
            <person name="Tanaka S."/>
            <person name="Hara Y."/>
            <person name="Koshikawa S."/>
            <person name="Sagara H."/>
            <person name="Miura T."/>
            <person name="Yokobori S."/>
            <person name="Miyagawa K."/>
            <person name="Suzuki Y."/>
            <person name="Kubo T."/>
            <person name="Oyama M."/>
            <person name="Kohara Y."/>
            <person name="Fujiyama A."/>
            <person name="Arakawa K."/>
            <person name="Katayama T."/>
            <person name="Toyoda A."/>
            <person name="Kunieda T."/>
        </authorList>
    </citation>
    <scope>NUCLEOTIDE SEQUENCE [LARGE SCALE GENOMIC DNA]</scope>
    <source>
        <strain evidence="2 3">YOKOZUNA-1</strain>
    </source>
</reference>
<dbReference type="InterPro" id="IPR036188">
    <property type="entry name" value="FAD/NAD-bd_sf"/>
</dbReference>
<sequence length="369" mass="40698">MGATILATDWSNYAISSENNLSRGAVLSRQFNKWRPRVSSAPYIADAVYNYIIQKERAEYGVDSLSNLSFAHSFAPFDSSEVSLNISMMEFLRQIAPLADSAVKINMKVDKIVLNGSNTGRPMLVYTSSNVTFSADHVIVTVSLGHLKANIAALFDPPLSERKREAIRLAGFGTRERIVLVYNTSWWRAVWPEMKNGVKVGILKNLQPEAELLLSAWTASIAEFSEDTHIPNALQFEFSLDAESSVENVTDASVQDDLTVLLRTITPNVTIMELPVAIYRDNWERNRLSAGTHSFFAVELATSAQNLSFLDLASPDPAFGYSKHLHGADRLVPGLLFAGEHTHPSLSSTVPGAILSGFREANRLAMVYT</sequence>
<comment type="caution">
    <text evidence="2">The sequence shown here is derived from an EMBL/GenBank/DDBJ whole genome shotgun (WGS) entry which is preliminary data.</text>
</comment>
<evidence type="ECO:0000259" key="1">
    <source>
        <dbReference type="Pfam" id="PF01593"/>
    </source>
</evidence>
<dbReference type="EMBL" id="BDGG01000001">
    <property type="protein sequence ID" value="GAU88971.1"/>
    <property type="molecule type" value="Genomic_DNA"/>
</dbReference>
<dbReference type="SUPFAM" id="SSF54373">
    <property type="entry name" value="FAD-linked reductases, C-terminal domain"/>
    <property type="match status" value="1"/>
</dbReference>
<dbReference type="Gene3D" id="3.50.50.60">
    <property type="entry name" value="FAD/NAD(P)-binding domain"/>
    <property type="match status" value="1"/>
</dbReference>
<evidence type="ECO:0000313" key="2">
    <source>
        <dbReference type="EMBL" id="GAU88971.1"/>
    </source>
</evidence>
<dbReference type="GO" id="GO:0016491">
    <property type="term" value="F:oxidoreductase activity"/>
    <property type="evidence" value="ECO:0007669"/>
    <property type="project" value="InterPro"/>
</dbReference>
<dbReference type="Gene3D" id="3.90.660.10">
    <property type="match status" value="1"/>
</dbReference>
<dbReference type="InterPro" id="IPR002937">
    <property type="entry name" value="Amino_oxidase"/>
</dbReference>
<dbReference type="SUPFAM" id="SSF51905">
    <property type="entry name" value="FAD/NAD(P)-binding domain"/>
    <property type="match status" value="1"/>
</dbReference>
<dbReference type="Proteomes" id="UP000186922">
    <property type="component" value="Unassembled WGS sequence"/>
</dbReference>
<dbReference type="InterPro" id="IPR050281">
    <property type="entry name" value="Flavin_monoamine_oxidase"/>
</dbReference>
<proteinExistence type="predicted"/>
<dbReference type="AlphaFoldDB" id="A0A1D1UHN3"/>
<feature type="domain" description="Amine oxidase" evidence="1">
    <location>
        <begin position="88"/>
        <end position="364"/>
    </location>
</feature>
<dbReference type="PANTHER" id="PTHR10742">
    <property type="entry name" value="FLAVIN MONOAMINE OXIDASE"/>
    <property type="match status" value="1"/>
</dbReference>